<comment type="caution">
    <text evidence="3">The sequence shown here is derived from an EMBL/GenBank/DDBJ whole genome shotgun (WGS) entry which is preliminary data.</text>
</comment>
<dbReference type="Pfam" id="PF13649">
    <property type="entry name" value="Methyltransf_25"/>
    <property type="match status" value="1"/>
</dbReference>
<dbReference type="OrthoDB" id="9811589at2"/>
<dbReference type="SUPFAM" id="SSF53335">
    <property type="entry name" value="S-adenosyl-L-methionine-dependent methyltransferases"/>
    <property type="match status" value="1"/>
</dbReference>
<evidence type="ECO:0000259" key="2">
    <source>
        <dbReference type="Pfam" id="PF13649"/>
    </source>
</evidence>
<proteinExistence type="predicted"/>
<dbReference type="AlphaFoldDB" id="A0A0R1W6Y7"/>
<accession>A0A0R1W6Y7</accession>
<evidence type="ECO:0000313" key="3">
    <source>
        <dbReference type="EMBL" id="KRM13231.1"/>
    </source>
</evidence>
<protein>
    <recommendedName>
        <fullName evidence="2">Methyltransferase domain-containing protein</fullName>
    </recommendedName>
</protein>
<evidence type="ECO:0000256" key="1">
    <source>
        <dbReference type="ARBA" id="ARBA00022679"/>
    </source>
</evidence>
<dbReference type="Gene3D" id="2.20.25.110">
    <property type="entry name" value="S-adenosyl-L-methionine-dependent methyltransferases"/>
    <property type="match status" value="1"/>
</dbReference>
<feature type="domain" description="Methyltransferase" evidence="2">
    <location>
        <begin position="36"/>
        <end position="131"/>
    </location>
</feature>
<keyword evidence="1" id="KW-0808">Transferase</keyword>
<name>A0A0R1W6Y7_9LACO</name>
<reference evidence="3 4" key="1">
    <citation type="journal article" date="2015" name="Genome Announc.">
        <title>Expanding the biotechnology potential of lactobacilli through comparative genomics of 213 strains and associated genera.</title>
        <authorList>
            <person name="Sun Z."/>
            <person name="Harris H.M."/>
            <person name="McCann A."/>
            <person name="Guo C."/>
            <person name="Argimon S."/>
            <person name="Zhang W."/>
            <person name="Yang X."/>
            <person name="Jeffery I.B."/>
            <person name="Cooney J.C."/>
            <person name="Kagawa T.F."/>
            <person name="Liu W."/>
            <person name="Song Y."/>
            <person name="Salvetti E."/>
            <person name="Wrobel A."/>
            <person name="Rasinkangas P."/>
            <person name="Parkhill J."/>
            <person name="Rea M.C."/>
            <person name="O'Sullivan O."/>
            <person name="Ritari J."/>
            <person name="Douillard F.P."/>
            <person name="Paul Ross R."/>
            <person name="Yang R."/>
            <person name="Briner A.E."/>
            <person name="Felis G.E."/>
            <person name="de Vos W.M."/>
            <person name="Barrangou R."/>
            <person name="Klaenhammer T.R."/>
            <person name="Caufield P.W."/>
            <person name="Cui Y."/>
            <person name="Zhang H."/>
            <person name="O'Toole P.W."/>
        </authorList>
    </citation>
    <scope>NUCLEOTIDE SEQUENCE [LARGE SCALE GENOMIC DNA]</scope>
    <source>
        <strain evidence="3 4">DSM 5007</strain>
    </source>
</reference>
<dbReference type="CDD" id="cd02440">
    <property type="entry name" value="AdoMet_MTases"/>
    <property type="match status" value="1"/>
</dbReference>
<dbReference type="eggNOG" id="COG2227">
    <property type="taxonomic scope" value="Bacteria"/>
</dbReference>
<dbReference type="Gene3D" id="3.40.50.150">
    <property type="entry name" value="Vaccinia Virus protein VP39"/>
    <property type="match status" value="1"/>
</dbReference>
<dbReference type="Proteomes" id="UP000051820">
    <property type="component" value="Unassembled WGS sequence"/>
</dbReference>
<evidence type="ECO:0000313" key="4">
    <source>
        <dbReference type="Proteomes" id="UP000051820"/>
    </source>
</evidence>
<dbReference type="PATRIC" id="fig|1423807.3.peg.1404"/>
<dbReference type="EMBL" id="AZGF01000003">
    <property type="protein sequence ID" value="KRM13231.1"/>
    <property type="molecule type" value="Genomic_DNA"/>
</dbReference>
<dbReference type="PANTHER" id="PTHR43861">
    <property type="entry name" value="TRANS-ACONITATE 2-METHYLTRANSFERASE-RELATED"/>
    <property type="match status" value="1"/>
</dbReference>
<sequence length="244" mass="28287">MIYATFAQLYDQLFDSQMYLDWAKFVQREANDQEKVLDLAGGAGRLAVLLSKQGHDVTVADLSPEMLSIADVHARESRQDIKLVEANMMDLSELETFSLITCFADSLCYLEDIDEIKQTFGEVKNHLNINGKFLFDVISPYQTDEVYPGYMYNYESDDKSRAFLWQSFGDEDVEHGVIHELTFFNEVEDGFYSRVSEEHFERTYKLNTYLDALKDSGFTKIQVYSDFGKSEVKDDTTRWFFIAQ</sequence>
<keyword evidence="4" id="KW-1185">Reference proteome</keyword>
<dbReference type="STRING" id="1423807.FD16_GL001376"/>
<dbReference type="GO" id="GO:0016740">
    <property type="term" value="F:transferase activity"/>
    <property type="evidence" value="ECO:0007669"/>
    <property type="project" value="UniProtKB-KW"/>
</dbReference>
<dbReference type="InterPro" id="IPR041698">
    <property type="entry name" value="Methyltransf_25"/>
</dbReference>
<dbReference type="InterPro" id="IPR029063">
    <property type="entry name" value="SAM-dependent_MTases_sf"/>
</dbReference>
<organism evidence="3 4">
    <name type="scientific">Paucilactobacillus suebicus DSM 5007 = KCTC 3549</name>
    <dbReference type="NCBI Taxonomy" id="1423807"/>
    <lineage>
        <taxon>Bacteria</taxon>
        <taxon>Bacillati</taxon>
        <taxon>Bacillota</taxon>
        <taxon>Bacilli</taxon>
        <taxon>Lactobacillales</taxon>
        <taxon>Lactobacillaceae</taxon>
        <taxon>Paucilactobacillus</taxon>
    </lineage>
</organism>
<dbReference type="RefSeq" id="WP_010622019.1">
    <property type="nucleotide sequence ID" value="NZ_AZGF01000003.1"/>
</dbReference>
<gene>
    <name evidence="3" type="ORF">FD16_GL001376</name>
</gene>